<dbReference type="InParanoid" id="A0A409VX27"/>
<sequence length="510" mass="58195">MSFDKLSTEVVLWILGYVQPEDAINLGKTCKRLYKMCQDHILWKQLAYQMCLTNGILIPHDFNLLTLNELRHMATAPRRMLKELFDHRQPQDMDSEVEEKWLYHKHMRELRIPSESPIDQMILIPGGRYMITLAYNVFNFWDLLISGKHPKLLKEWIHPTNDGVILTFTPTQNQKGMTIAVSSSSPSLLVTLYKLTFTDGGDVNLSSIDAPIEGDIDEEGFACWTVVGNRFAYVFESVVSIWDSEINKIVKWDTTASGECQEIIFDGDRVWLLCNEELLGWTIPEFRALELHLNQPAEVIHPEYVITIHSPCAPFVNFLARHEASWVSSQDWYCTLGSPLTSFDIVWTDESSQMDQVTTYSLARIYADNPSTAPISAVATLALPTLADDNDVGRTVDYTRHSGDSLIKTLYSFKTKCLNLIVSSASGTQNGYPKSYRVSLPLVPHVPGRQSLTRQEKDDYLHDAMHSQIFDPIAGRACRIDEGCEGGILIWEYLDFNPDSKRDLRRRRDF</sequence>
<dbReference type="AlphaFoldDB" id="A0A409VX27"/>
<evidence type="ECO:0000313" key="3">
    <source>
        <dbReference type="Proteomes" id="UP000284842"/>
    </source>
</evidence>
<evidence type="ECO:0000313" key="2">
    <source>
        <dbReference type="EMBL" id="PPQ70797.1"/>
    </source>
</evidence>
<reference evidence="2 3" key="1">
    <citation type="journal article" date="2018" name="Evol. Lett.">
        <title>Horizontal gene cluster transfer increased hallucinogenic mushroom diversity.</title>
        <authorList>
            <person name="Reynolds H.T."/>
            <person name="Vijayakumar V."/>
            <person name="Gluck-Thaler E."/>
            <person name="Korotkin H.B."/>
            <person name="Matheny P.B."/>
            <person name="Slot J.C."/>
        </authorList>
    </citation>
    <scope>NUCLEOTIDE SEQUENCE [LARGE SCALE GENOMIC DNA]</scope>
    <source>
        <strain evidence="2 3">2629</strain>
    </source>
</reference>
<dbReference type="Gene3D" id="1.20.1280.50">
    <property type="match status" value="1"/>
</dbReference>
<accession>A0A409VX27</accession>
<evidence type="ECO:0000259" key="1">
    <source>
        <dbReference type="PROSITE" id="PS50181"/>
    </source>
</evidence>
<dbReference type="EMBL" id="NHTK01005940">
    <property type="protein sequence ID" value="PPQ70797.1"/>
    <property type="molecule type" value="Genomic_DNA"/>
</dbReference>
<dbReference type="InterPro" id="IPR001810">
    <property type="entry name" value="F-box_dom"/>
</dbReference>
<dbReference type="SUPFAM" id="SSF81383">
    <property type="entry name" value="F-box domain"/>
    <property type="match status" value="1"/>
</dbReference>
<dbReference type="Pfam" id="PF12937">
    <property type="entry name" value="F-box-like"/>
    <property type="match status" value="1"/>
</dbReference>
<dbReference type="OrthoDB" id="2688364at2759"/>
<organism evidence="2 3">
    <name type="scientific">Panaeolus cyanescens</name>
    <dbReference type="NCBI Taxonomy" id="181874"/>
    <lineage>
        <taxon>Eukaryota</taxon>
        <taxon>Fungi</taxon>
        <taxon>Dikarya</taxon>
        <taxon>Basidiomycota</taxon>
        <taxon>Agaricomycotina</taxon>
        <taxon>Agaricomycetes</taxon>
        <taxon>Agaricomycetidae</taxon>
        <taxon>Agaricales</taxon>
        <taxon>Agaricineae</taxon>
        <taxon>Galeropsidaceae</taxon>
        <taxon>Panaeolus</taxon>
    </lineage>
</organism>
<protein>
    <recommendedName>
        <fullName evidence="1">F-box domain-containing protein</fullName>
    </recommendedName>
</protein>
<comment type="caution">
    <text evidence="2">The sequence shown here is derived from an EMBL/GenBank/DDBJ whole genome shotgun (WGS) entry which is preliminary data.</text>
</comment>
<dbReference type="Proteomes" id="UP000284842">
    <property type="component" value="Unassembled WGS sequence"/>
</dbReference>
<dbReference type="InterPro" id="IPR036047">
    <property type="entry name" value="F-box-like_dom_sf"/>
</dbReference>
<feature type="domain" description="F-box" evidence="1">
    <location>
        <begin position="1"/>
        <end position="46"/>
    </location>
</feature>
<dbReference type="PROSITE" id="PS50181">
    <property type="entry name" value="FBOX"/>
    <property type="match status" value="1"/>
</dbReference>
<keyword evidence="3" id="KW-1185">Reference proteome</keyword>
<name>A0A409VX27_9AGAR</name>
<proteinExistence type="predicted"/>
<gene>
    <name evidence="2" type="ORF">CVT24_001078</name>
</gene>